<dbReference type="PANTHER" id="PTHR47926:SF343">
    <property type="entry name" value="PENTACOTRIPEPTIDE-REPEAT REGION OF PRORP DOMAIN-CONTAINING PROTEIN"/>
    <property type="match status" value="1"/>
</dbReference>
<name>A0A834LPL8_RHOSS</name>
<dbReference type="Proteomes" id="UP000626092">
    <property type="component" value="Unassembled WGS sequence"/>
</dbReference>
<dbReference type="OrthoDB" id="185373at2759"/>
<keyword evidence="1" id="KW-0677">Repeat</keyword>
<keyword evidence="4" id="KW-1185">Reference proteome</keyword>
<dbReference type="InterPro" id="IPR011990">
    <property type="entry name" value="TPR-like_helical_dom_sf"/>
</dbReference>
<feature type="repeat" description="PPR" evidence="2">
    <location>
        <begin position="60"/>
        <end position="94"/>
    </location>
</feature>
<dbReference type="PANTHER" id="PTHR47926">
    <property type="entry name" value="PENTATRICOPEPTIDE REPEAT-CONTAINING PROTEIN"/>
    <property type="match status" value="1"/>
</dbReference>
<feature type="repeat" description="PPR" evidence="2">
    <location>
        <begin position="122"/>
        <end position="156"/>
    </location>
</feature>
<dbReference type="GO" id="GO:0003723">
    <property type="term" value="F:RNA binding"/>
    <property type="evidence" value="ECO:0007669"/>
    <property type="project" value="InterPro"/>
</dbReference>
<proteinExistence type="predicted"/>
<comment type="caution">
    <text evidence="3">The sequence shown here is derived from an EMBL/GenBank/DDBJ whole genome shotgun (WGS) entry which is preliminary data.</text>
</comment>
<dbReference type="NCBIfam" id="TIGR00756">
    <property type="entry name" value="PPR"/>
    <property type="match status" value="4"/>
</dbReference>
<organism evidence="3 4">
    <name type="scientific">Rhododendron simsii</name>
    <name type="common">Sims's rhododendron</name>
    <dbReference type="NCBI Taxonomy" id="118357"/>
    <lineage>
        <taxon>Eukaryota</taxon>
        <taxon>Viridiplantae</taxon>
        <taxon>Streptophyta</taxon>
        <taxon>Embryophyta</taxon>
        <taxon>Tracheophyta</taxon>
        <taxon>Spermatophyta</taxon>
        <taxon>Magnoliopsida</taxon>
        <taxon>eudicotyledons</taxon>
        <taxon>Gunneridae</taxon>
        <taxon>Pentapetalae</taxon>
        <taxon>asterids</taxon>
        <taxon>Ericales</taxon>
        <taxon>Ericaceae</taxon>
        <taxon>Ericoideae</taxon>
        <taxon>Rhodoreae</taxon>
        <taxon>Rhododendron</taxon>
    </lineage>
</organism>
<dbReference type="InterPro" id="IPR046960">
    <property type="entry name" value="PPR_At4g14850-like_plant"/>
</dbReference>
<sequence>MIGGYRQNHVTEKAMDYMHGMWHQGFEPDEVTHINMLVACVKSGDIEIGRRIIDWMVCPSLSSWNAILSGYSQNENHNEAIKLFREMQFRGVQPDCTTLAIIVSSCAGMGPSGGRKTDALENTVTWNEMIHGYAQNGRNEEAVSVYKDMIVSGEEPNGITFVVVLTACSHSGLVDTGIEIFNSMKLEHSVDQLLDHNTCIIDALGHAGRFHEAEVLIDRMPYKDDPTVREVLLSSSNMYSSLGRWEEAKVVRKMMGDKQVLKNPGYSWVESKNRMEVFDADDDIRMVVDKFQAANI</sequence>
<evidence type="ECO:0008006" key="5">
    <source>
        <dbReference type="Google" id="ProtNLM"/>
    </source>
</evidence>
<reference evidence="3" key="1">
    <citation type="submission" date="2019-11" db="EMBL/GenBank/DDBJ databases">
        <authorList>
            <person name="Liu Y."/>
            <person name="Hou J."/>
            <person name="Li T.-Q."/>
            <person name="Guan C.-H."/>
            <person name="Wu X."/>
            <person name="Wu H.-Z."/>
            <person name="Ling F."/>
            <person name="Zhang R."/>
            <person name="Shi X.-G."/>
            <person name="Ren J.-P."/>
            <person name="Chen E.-F."/>
            <person name="Sun J.-M."/>
        </authorList>
    </citation>
    <scope>NUCLEOTIDE SEQUENCE</scope>
    <source>
        <strain evidence="3">Adult_tree_wgs_1</strain>
        <tissue evidence="3">Leaves</tissue>
    </source>
</reference>
<dbReference type="Pfam" id="PF01535">
    <property type="entry name" value="PPR"/>
    <property type="match status" value="1"/>
</dbReference>
<dbReference type="Gene3D" id="1.25.40.10">
    <property type="entry name" value="Tetratricopeptide repeat domain"/>
    <property type="match status" value="2"/>
</dbReference>
<protein>
    <recommendedName>
        <fullName evidence="5">Pentatricopeptide repeat-containing protein</fullName>
    </recommendedName>
</protein>
<gene>
    <name evidence="3" type="ORF">RHSIM_Rhsim05G0128600</name>
</gene>
<dbReference type="EMBL" id="WJXA01000005">
    <property type="protein sequence ID" value="KAF7143742.1"/>
    <property type="molecule type" value="Genomic_DNA"/>
</dbReference>
<evidence type="ECO:0000256" key="2">
    <source>
        <dbReference type="PROSITE-ProRule" id="PRU00708"/>
    </source>
</evidence>
<dbReference type="Pfam" id="PF13041">
    <property type="entry name" value="PPR_2"/>
    <property type="match status" value="2"/>
</dbReference>
<dbReference type="InterPro" id="IPR002885">
    <property type="entry name" value="PPR_rpt"/>
</dbReference>
<dbReference type="InterPro" id="IPR046848">
    <property type="entry name" value="E_motif"/>
</dbReference>
<dbReference type="GO" id="GO:0009451">
    <property type="term" value="P:RNA modification"/>
    <property type="evidence" value="ECO:0007669"/>
    <property type="project" value="InterPro"/>
</dbReference>
<accession>A0A834LPL8</accession>
<evidence type="ECO:0000256" key="1">
    <source>
        <dbReference type="ARBA" id="ARBA00022737"/>
    </source>
</evidence>
<evidence type="ECO:0000313" key="3">
    <source>
        <dbReference type="EMBL" id="KAF7143742.1"/>
    </source>
</evidence>
<dbReference type="PROSITE" id="PS51375">
    <property type="entry name" value="PPR"/>
    <property type="match status" value="2"/>
</dbReference>
<dbReference type="FunFam" id="1.25.40.10:FF:000158">
    <property type="entry name" value="pentatricopeptide repeat-containing protein At2g33680"/>
    <property type="match status" value="1"/>
</dbReference>
<evidence type="ECO:0000313" key="4">
    <source>
        <dbReference type="Proteomes" id="UP000626092"/>
    </source>
</evidence>
<dbReference type="GO" id="GO:0099402">
    <property type="term" value="P:plant organ development"/>
    <property type="evidence" value="ECO:0007669"/>
    <property type="project" value="UniProtKB-ARBA"/>
</dbReference>
<dbReference type="Pfam" id="PF20431">
    <property type="entry name" value="E_motif"/>
    <property type="match status" value="1"/>
</dbReference>
<dbReference type="AlphaFoldDB" id="A0A834LPL8"/>